<proteinExistence type="predicted"/>
<gene>
    <name evidence="1" type="ORF">LPLAT_LOCUS1165</name>
</gene>
<name>A0AAV2N4G5_9HYME</name>
<keyword evidence="2" id="KW-1185">Reference proteome</keyword>
<protein>
    <recommendedName>
        <fullName evidence="3">Transposase</fullName>
    </recommendedName>
</protein>
<accession>A0AAV2N4G5</accession>
<dbReference type="AlphaFoldDB" id="A0AAV2N4G5"/>
<evidence type="ECO:0000313" key="2">
    <source>
        <dbReference type="Proteomes" id="UP001497644"/>
    </source>
</evidence>
<reference evidence="1" key="1">
    <citation type="submission" date="2024-04" db="EMBL/GenBank/DDBJ databases">
        <authorList>
            <consortium name="Molecular Ecology Group"/>
        </authorList>
    </citation>
    <scope>NUCLEOTIDE SEQUENCE</scope>
</reference>
<dbReference type="Proteomes" id="UP001497644">
    <property type="component" value="Chromosome 10"/>
</dbReference>
<sequence>MIDLECRFVCRFLGIDSHDLEHYSNGRNRLKKQSRAPSSGITCKLPVVRSRRETLGFLDWLFEYTVPFRIFCPGEERWARGGRSYPGDP</sequence>
<evidence type="ECO:0008006" key="3">
    <source>
        <dbReference type="Google" id="ProtNLM"/>
    </source>
</evidence>
<evidence type="ECO:0000313" key="1">
    <source>
        <dbReference type="EMBL" id="CAL1674583.1"/>
    </source>
</evidence>
<dbReference type="EMBL" id="OZ034833">
    <property type="protein sequence ID" value="CAL1674583.1"/>
    <property type="molecule type" value="Genomic_DNA"/>
</dbReference>
<organism evidence="1 2">
    <name type="scientific">Lasius platythorax</name>
    <dbReference type="NCBI Taxonomy" id="488582"/>
    <lineage>
        <taxon>Eukaryota</taxon>
        <taxon>Metazoa</taxon>
        <taxon>Ecdysozoa</taxon>
        <taxon>Arthropoda</taxon>
        <taxon>Hexapoda</taxon>
        <taxon>Insecta</taxon>
        <taxon>Pterygota</taxon>
        <taxon>Neoptera</taxon>
        <taxon>Endopterygota</taxon>
        <taxon>Hymenoptera</taxon>
        <taxon>Apocrita</taxon>
        <taxon>Aculeata</taxon>
        <taxon>Formicoidea</taxon>
        <taxon>Formicidae</taxon>
        <taxon>Formicinae</taxon>
        <taxon>Lasius</taxon>
        <taxon>Lasius</taxon>
    </lineage>
</organism>